<proteinExistence type="predicted"/>
<dbReference type="EMBL" id="CP032427">
    <property type="protein sequence ID" value="AYC40859.1"/>
    <property type="molecule type" value="Genomic_DNA"/>
</dbReference>
<reference evidence="1 2" key="1">
    <citation type="submission" date="2018-09" db="EMBL/GenBank/DDBJ databases">
        <title>Production of Trimethoprim by Streptomyces sp. 3E-1.</title>
        <authorList>
            <person name="Kang H.J."/>
            <person name="Kim S.B."/>
        </authorList>
    </citation>
    <scope>NUCLEOTIDE SEQUENCE [LARGE SCALE GENOMIC DNA]</scope>
    <source>
        <strain evidence="1 2">3E-1</strain>
    </source>
</reference>
<sequence length="38" mass="4082">MTAYKGGRLIFEVVFQGKNRRLVVTVGDNGFAVGANPV</sequence>
<dbReference type="Proteomes" id="UP000265765">
    <property type="component" value="Chromosome"/>
</dbReference>
<dbReference type="KEGG" id="sge:DWG14_05133"/>
<gene>
    <name evidence="1" type="ORF">DWG14_05133</name>
</gene>
<accession>A0AAI8L459</accession>
<organism evidence="1 2">
    <name type="scientific">Streptomyces griseorubiginosus</name>
    <dbReference type="NCBI Taxonomy" id="67304"/>
    <lineage>
        <taxon>Bacteria</taxon>
        <taxon>Bacillati</taxon>
        <taxon>Actinomycetota</taxon>
        <taxon>Actinomycetes</taxon>
        <taxon>Kitasatosporales</taxon>
        <taxon>Streptomycetaceae</taxon>
        <taxon>Streptomyces</taxon>
    </lineage>
</organism>
<evidence type="ECO:0000313" key="2">
    <source>
        <dbReference type="Proteomes" id="UP000265765"/>
    </source>
</evidence>
<evidence type="ECO:0000313" key="1">
    <source>
        <dbReference type="EMBL" id="AYC40859.1"/>
    </source>
</evidence>
<name>A0AAI8L459_9ACTN</name>
<protein>
    <submittedName>
        <fullName evidence="1">Uncharacterized protein</fullName>
    </submittedName>
</protein>
<dbReference type="AlphaFoldDB" id="A0AAI8L459"/>